<evidence type="ECO:0000256" key="9">
    <source>
        <dbReference type="ARBA" id="ARBA00023136"/>
    </source>
</evidence>
<dbReference type="PANTHER" id="PTHR11214">
    <property type="entry name" value="BETA-1,3-N-ACETYLGLUCOSAMINYLTRANSFERASE"/>
    <property type="match status" value="1"/>
</dbReference>
<evidence type="ECO:0000256" key="5">
    <source>
        <dbReference type="ARBA" id="ARBA00022692"/>
    </source>
</evidence>
<keyword evidence="5 11" id="KW-0812">Transmembrane</keyword>
<dbReference type="AlphaFoldDB" id="A0ABD3VTD7"/>
<dbReference type="EC" id="2.4.1.-" evidence="11"/>
<dbReference type="Proteomes" id="UP001634394">
    <property type="component" value="Unassembled WGS sequence"/>
</dbReference>
<evidence type="ECO:0000256" key="1">
    <source>
        <dbReference type="ARBA" id="ARBA00004323"/>
    </source>
</evidence>
<feature type="transmembrane region" description="Helical" evidence="11">
    <location>
        <begin position="15"/>
        <end position="33"/>
    </location>
</feature>
<evidence type="ECO:0000313" key="12">
    <source>
        <dbReference type="EMBL" id="KAL3864845.1"/>
    </source>
</evidence>
<evidence type="ECO:0000256" key="6">
    <source>
        <dbReference type="ARBA" id="ARBA00022968"/>
    </source>
</evidence>
<sequence>MADKSVAKYFCRRKVLMTVMVISVAIALITMYATSYRLINVASIHSAIRRKMLDLFSETKPVLDNGLYDTFITHTFNYILSNDAVCKLYRDFQEIDLIIFIFTTHQRQKERDAIRKTWLNYSNKNTANIRYSFLLGEVPDRNLRKLVEIESTIQSDIFKGDFVDTYQNLTYKTMMAFQLAITKCPHAQFLLKTDDDMWVNIPGLLKALQRENTTLQTAVGGACHRVAYPIRNPASKWYASFQSYPNESYPGYCSGTGYVTSINVARDVFEISKHVPFFHLEDVFVALCISKLGYNLHPIQGFNSDRPPLDPCLYKGDNLITSHEVSSEMLTRLWNTTCTT</sequence>
<dbReference type="FunFam" id="3.90.550.50:FF:000001">
    <property type="entry name" value="Hexosyltransferase"/>
    <property type="match status" value="1"/>
</dbReference>
<evidence type="ECO:0000256" key="11">
    <source>
        <dbReference type="RuleBase" id="RU363063"/>
    </source>
</evidence>
<keyword evidence="8 11" id="KW-0333">Golgi apparatus</keyword>
<dbReference type="PANTHER" id="PTHR11214:SF314">
    <property type="entry name" value="HEXOSYLTRANSFERASE"/>
    <property type="match status" value="1"/>
</dbReference>
<evidence type="ECO:0000256" key="10">
    <source>
        <dbReference type="ARBA" id="ARBA00023180"/>
    </source>
</evidence>
<accession>A0ABD3VTD7</accession>
<proteinExistence type="inferred from homology"/>
<evidence type="ECO:0000256" key="8">
    <source>
        <dbReference type="ARBA" id="ARBA00023034"/>
    </source>
</evidence>
<dbReference type="EMBL" id="JBJQND010000010">
    <property type="protein sequence ID" value="KAL3864845.1"/>
    <property type="molecule type" value="Genomic_DNA"/>
</dbReference>
<keyword evidence="4" id="KW-0808">Transferase</keyword>
<keyword evidence="9 11" id="KW-0472">Membrane</keyword>
<reference evidence="12 13" key="1">
    <citation type="submission" date="2024-11" db="EMBL/GenBank/DDBJ databases">
        <title>Chromosome-level genome assembly of the freshwater bivalve Anodonta woodiana.</title>
        <authorList>
            <person name="Chen X."/>
        </authorList>
    </citation>
    <scope>NUCLEOTIDE SEQUENCE [LARGE SCALE GENOMIC DNA]</scope>
    <source>
        <strain evidence="12">MN2024</strain>
        <tissue evidence="12">Gills</tissue>
    </source>
</reference>
<protein>
    <recommendedName>
        <fullName evidence="11">Hexosyltransferase</fullName>
        <ecNumber evidence="11">2.4.1.-</ecNumber>
    </recommendedName>
</protein>
<keyword evidence="3 11" id="KW-0328">Glycosyltransferase</keyword>
<organism evidence="12 13">
    <name type="scientific">Sinanodonta woodiana</name>
    <name type="common">Chinese pond mussel</name>
    <name type="synonym">Anodonta woodiana</name>
    <dbReference type="NCBI Taxonomy" id="1069815"/>
    <lineage>
        <taxon>Eukaryota</taxon>
        <taxon>Metazoa</taxon>
        <taxon>Spiralia</taxon>
        <taxon>Lophotrochozoa</taxon>
        <taxon>Mollusca</taxon>
        <taxon>Bivalvia</taxon>
        <taxon>Autobranchia</taxon>
        <taxon>Heteroconchia</taxon>
        <taxon>Palaeoheterodonta</taxon>
        <taxon>Unionida</taxon>
        <taxon>Unionoidea</taxon>
        <taxon>Unionidae</taxon>
        <taxon>Unioninae</taxon>
        <taxon>Sinanodonta</taxon>
    </lineage>
</organism>
<evidence type="ECO:0000256" key="2">
    <source>
        <dbReference type="ARBA" id="ARBA00008661"/>
    </source>
</evidence>
<keyword evidence="10" id="KW-0325">Glycoprotein</keyword>
<dbReference type="InterPro" id="IPR002659">
    <property type="entry name" value="Glyco_trans_31"/>
</dbReference>
<keyword evidence="6 11" id="KW-0735">Signal-anchor</keyword>
<comment type="caution">
    <text evidence="12">The sequence shown here is derived from an EMBL/GenBank/DDBJ whole genome shotgun (WGS) entry which is preliminary data.</text>
</comment>
<dbReference type="Gene3D" id="3.90.550.50">
    <property type="match status" value="1"/>
</dbReference>
<evidence type="ECO:0000256" key="7">
    <source>
        <dbReference type="ARBA" id="ARBA00022989"/>
    </source>
</evidence>
<dbReference type="GO" id="GO:0016757">
    <property type="term" value="F:glycosyltransferase activity"/>
    <property type="evidence" value="ECO:0007669"/>
    <property type="project" value="UniProtKB-KW"/>
</dbReference>
<evidence type="ECO:0000313" key="13">
    <source>
        <dbReference type="Proteomes" id="UP001634394"/>
    </source>
</evidence>
<comment type="subcellular location">
    <subcellularLocation>
        <location evidence="1 11">Golgi apparatus membrane</location>
        <topology evidence="1 11">Single-pass type II membrane protein</topology>
    </subcellularLocation>
</comment>
<name>A0ABD3VTD7_SINWO</name>
<keyword evidence="13" id="KW-1185">Reference proteome</keyword>
<keyword evidence="7 11" id="KW-1133">Transmembrane helix</keyword>
<evidence type="ECO:0000256" key="3">
    <source>
        <dbReference type="ARBA" id="ARBA00022676"/>
    </source>
</evidence>
<evidence type="ECO:0000256" key="4">
    <source>
        <dbReference type="ARBA" id="ARBA00022679"/>
    </source>
</evidence>
<gene>
    <name evidence="12" type="ORF">ACJMK2_006495</name>
</gene>
<comment type="similarity">
    <text evidence="2 11">Belongs to the glycosyltransferase 31 family.</text>
</comment>
<dbReference type="Pfam" id="PF01762">
    <property type="entry name" value="Galactosyl_T"/>
    <property type="match status" value="1"/>
</dbReference>
<dbReference type="GO" id="GO:0000139">
    <property type="term" value="C:Golgi membrane"/>
    <property type="evidence" value="ECO:0007669"/>
    <property type="project" value="UniProtKB-SubCell"/>
</dbReference>